<accession>A0A3D8RLM6</accession>
<organism evidence="2 3">
    <name type="scientific">Coleophoma cylindrospora</name>
    <dbReference type="NCBI Taxonomy" id="1849047"/>
    <lineage>
        <taxon>Eukaryota</taxon>
        <taxon>Fungi</taxon>
        <taxon>Dikarya</taxon>
        <taxon>Ascomycota</taxon>
        <taxon>Pezizomycotina</taxon>
        <taxon>Leotiomycetes</taxon>
        <taxon>Helotiales</taxon>
        <taxon>Dermateaceae</taxon>
        <taxon>Coleophoma</taxon>
    </lineage>
</organism>
<dbReference type="PANTHER" id="PTHR35040">
    <property type="match status" value="1"/>
</dbReference>
<feature type="signal peptide" evidence="1">
    <location>
        <begin position="1"/>
        <end position="19"/>
    </location>
</feature>
<dbReference type="AlphaFoldDB" id="A0A3D8RLM6"/>
<feature type="chain" id="PRO_5017824642" description="Spherulation-specific family 4" evidence="1">
    <location>
        <begin position="20"/>
        <end position="296"/>
    </location>
</feature>
<protein>
    <recommendedName>
        <fullName evidence="4">Spherulation-specific family 4</fullName>
    </recommendedName>
</protein>
<dbReference type="InterPro" id="IPR021986">
    <property type="entry name" value="Spherulin4"/>
</dbReference>
<dbReference type="Proteomes" id="UP000256645">
    <property type="component" value="Unassembled WGS sequence"/>
</dbReference>
<name>A0A3D8RLM6_9HELO</name>
<gene>
    <name evidence="2" type="ORF">BP6252_06085</name>
</gene>
<evidence type="ECO:0000256" key="1">
    <source>
        <dbReference type="SAM" id="SignalP"/>
    </source>
</evidence>
<evidence type="ECO:0008006" key="4">
    <source>
        <dbReference type="Google" id="ProtNLM"/>
    </source>
</evidence>
<reference evidence="2 3" key="1">
    <citation type="journal article" date="2018" name="IMA Fungus">
        <title>IMA Genome-F 9: Draft genome sequence of Annulohypoxylon stygium, Aspergillus mulundensis, Berkeleyomyces basicola (syn. Thielaviopsis basicola), Ceratocystis smalleyi, two Cercospora beticola strains, Coleophoma cylindrospora, Fusarium fracticaudum, Phialophora cf. hyalina, and Morchella septimelata.</title>
        <authorList>
            <person name="Wingfield B.D."/>
            <person name="Bills G.F."/>
            <person name="Dong Y."/>
            <person name="Huang W."/>
            <person name="Nel W.J."/>
            <person name="Swalarsk-Parry B.S."/>
            <person name="Vaghefi N."/>
            <person name="Wilken P.M."/>
            <person name="An Z."/>
            <person name="de Beer Z.W."/>
            <person name="De Vos L."/>
            <person name="Chen L."/>
            <person name="Duong T.A."/>
            <person name="Gao Y."/>
            <person name="Hammerbacher A."/>
            <person name="Kikkert J.R."/>
            <person name="Li Y."/>
            <person name="Li H."/>
            <person name="Li K."/>
            <person name="Li Q."/>
            <person name="Liu X."/>
            <person name="Ma X."/>
            <person name="Naidoo K."/>
            <person name="Pethybridge S.J."/>
            <person name="Sun J."/>
            <person name="Steenkamp E.T."/>
            <person name="van der Nest M.A."/>
            <person name="van Wyk S."/>
            <person name="Wingfield M.J."/>
            <person name="Xiong C."/>
            <person name="Yue Q."/>
            <person name="Zhang X."/>
        </authorList>
    </citation>
    <scope>NUCLEOTIDE SEQUENCE [LARGE SCALE GENOMIC DNA]</scope>
    <source>
        <strain evidence="2 3">BP6252</strain>
    </source>
</reference>
<sequence length="296" mass="32010">MSQLLTLFLLVLQLASVEARPSILFPLYIYPSPGAWNPIYWALGNNTAVTFKIVINPNSGPANAKLGAADLASYVAAVSVFKKYPNALTYGYVDTNYPNRNDSDIVADIDSWKYYSSDLIPTGGIFFDDVHTTEANALWQLNNVATYARADNFTDVIFNPGAAPAFPDPRYPNTQTVSLSYQYADRSLVYENFWGAASGPAVASNVSGFIKANNHGVAYTKLQAAVYQLPGDAVWNNITGGCAKTKSGLCNFTNSFTGVVDSLYLSDLAYINGVGGNYSAFPNNFMAWAKILNGTA</sequence>
<dbReference type="EMBL" id="PDLM01000006">
    <property type="protein sequence ID" value="RDW74943.1"/>
    <property type="molecule type" value="Genomic_DNA"/>
</dbReference>
<dbReference type="Pfam" id="PF12138">
    <property type="entry name" value="Spherulin4"/>
    <property type="match status" value="1"/>
</dbReference>
<dbReference type="OrthoDB" id="5342184at2759"/>
<comment type="caution">
    <text evidence="2">The sequence shown here is derived from an EMBL/GenBank/DDBJ whole genome shotgun (WGS) entry which is preliminary data.</text>
</comment>
<dbReference type="PANTHER" id="PTHR35040:SF9">
    <property type="entry name" value="4-LIKE CELL SURFACE PROTEIN, PUTATIVE (AFU_ORTHOLOGUE AFUA_4G14080)-RELATED"/>
    <property type="match status" value="1"/>
</dbReference>
<proteinExistence type="predicted"/>
<keyword evidence="1" id="KW-0732">Signal</keyword>
<evidence type="ECO:0000313" key="3">
    <source>
        <dbReference type="Proteomes" id="UP000256645"/>
    </source>
</evidence>
<evidence type="ECO:0000313" key="2">
    <source>
        <dbReference type="EMBL" id="RDW74943.1"/>
    </source>
</evidence>
<keyword evidence="3" id="KW-1185">Reference proteome</keyword>